<dbReference type="Pfam" id="PF08731">
    <property type="entry name" value="AFT"/>
    <property type="match status" value="1"/>
</dbReference>
<reference evidence="3" key="1">
    <citation type="journal article" date="2017" name="Front. Plant Sci.">
        <title>Climate Clever Clovers: New Paradigm to Reduce the Environmental Footprint of Ruminants by Breeding Low Methanogenic Forages Utilizing Haplotype Variation.</title>
        <authorList>
            <person name="Kaur P."/>
            <person name="Appels R."/>
            <person name="Bayer P.E."/>
            <person name="Keeble-Gagnere G."/>
            <person name="Wang J."/>
            <person name="Hirakawa H."/>
            <person name="Shirasawa K."/>
            <person name="Vercoe P."/>
            <person name="Stefanova K."/>
            <person name="Durmic Z."/>
            <person name="Nichols P."/>
            <person name="Revell C."/>
            <person name="Isobe S.N."/>
            <person name="Edwards D."/>
            <person name="Erskine W."/>
        </authorList>
    </citation>
    <scope>NUCLEOTIDE SEQUENCE [LARGE SCALE GENOMIC DNA]</scope>
    <source>
        <strain evidence="3">cv. Daliak</strain>
    </source>
</reference>
<dbReference type="GO" id="GO:0045944">
    <property type="term" value="P:positive regulation of transcription by RNA polymerase II"/>
    <property type="evidence" value="ECO:0007669"/>
    <property type="project" value="InterPro"/>
</dbReference>
<dbReference type="OrthoDB" id="1416643at2759"/>
<dbReference type="PANTHER" id="PTHR31569">
    <property type="entry name" value="SWIM-TYPE DOMAIN-CONTAINING PROTEIN"/>
    <property type="match status" value="1"/>
</dbReference>
<keyword evidence="3" id="KW-1185">Reference proteome</keyword>
<evidence type="ECO:0000313" key="3">
    <source>
        <dbReference type="Proteomes" id="UP000242715"/>
    </source>
</evidence>
<organism evidence="2 3">
    <name type="scientific">Trifolium subterraneum</name>
    <name type="common">Subterranean clover</name>
    <dbReference type="NCBI Taxonomy" id="3900"/>
    <lineage>
        <taxon>Eukaryota</taxon>
        <taxon>Viridiplantae</taxon>
        <taxon>Streptophyta</taxon>
        <taxon>Embryophyta</taxon>
        <taxon>Tracheophyta</taxon>
        <taxon>Spermatophyta</taxon>
        <taxon>Magnoliopsida</taxon>
        <taxon>eudicotyledons</taxon>
        <taxon>Gunneridae</taxon>
        <taxon>Pentapetalae</taxon>
        <taxon>rosids</taxon>
        <taxon>fabids</taxon>
        <taxon>Fabales</taxon>
        <taxon>Fabaceae</taxon>
        <taxon>Papilionoideae</taxon>
        <taxon>50 kb inversion clade</taxon>
        <taxon>NPAAA clade</taxon>
        <taxon>Hologalegina</taxon>
        <taxon>IRL clade</taxon>
        <taxon>Trifolieae</taxon>
        <taxon>Trifolium</taxon>
    </lineage>
</organism>
<dbReference type="GO" id="GO:0000981">
    <property type="term" value="F:DNA-binding transcription factor activity, RNA polymerase II-specific"/>
    <property type="evidence" value="ECO:0007669"/>
    <property type="project" value="InterPro"/>
</dbReference>
<dbReference type="Proteomes" id="UP000242715">
    <property type="component" value="Unassembled WGS sequence"/>
</dbReference>
<proteinExistence type="predicted"/>
<dbReference type="CDD" id="cd22744">
    <property type="entry name" value="OTU"/>
    <property type="match status" value="1"/>
</dbReference>
<sequence>MAEPPNELNANIDESDVVQPNVVEPDNEQHNFVVNTASYFFNCDKYKVRDDMIEWCKKEAVKAGFTLVIEKSDNGSYRRKKFFVLGCSRGGVYKERTRKLKKQDTTTRKFLCPFRLRGYFLASQEWNLSVVCGEHNHELSKNLEGHTLAGRLKPEEKECVQELLRNLVAPKNIMSTLKGRNPESKTSMKQIYNACQRLKKDDRGEMSELQQLMKCCESHKYFHKCRTVGDSTTIQDIFWAHPESVKLFNTFPTVLALDSTYKTNKYKMPLFEIVGVTSTEESYNVGFAYIANEKEDDFIWALETCLSLLRSKDTVPKVIVTDRDKSLMNAVAKVFPNSTALLCRFHVYKNVRTKFKTLCTAKEQKMDQLLNTLAFRWESVVESTSKESYIDAVVEFRKEFDKYPIFLKYVETTVLDPVKEKIVRAWTDSVMHIGNTTTNRVESQHGVLKQYLPDCKGDLVKSWEAINQMVSNQLTKIKTSFGQSNTAVEHYFKDHFLYTKLVYNISRQALHFIRGEEIRSRECGRNRKKCGCVIKRTYGLPCACLIALKIDKKLPIRLDEVNTHWKRLQIDEVDDGEVDCLKEWNVIQERLKSSDHAMKLQIRDQLRHIAYPEITSLTAPAKQLDTKGAKKRGKSIKCNSSTTRSLSHWEHIDAQFPDSQASQSKPSIPKRKTARIGNLSPNPIPCRAIPFIEYMPMFMHSYIEDIIDVKGDGHCGFRVAAEHLNKGEESQGLVRHKLIRELTMYRKEYLNIYGTEKRLQYIYDGLYPPKAMPKSGIAPKQHWFTFPDMGHILATAYNRVVVELTKHEIGYSETFFPLRGRPPLDPSARIMCLGMVPNHFVYVKLKVGCPLPPTCKEWKIHRAPEAETWEDTFLDRMTEFDELMKNEKGEIKKNENDPIILS</sequence>
<dbReference type="AlphaFoldDB" id="A0A2Z6MHN3"/>
<dbReference type="Pfam" id="PF10551">
    <property type="entry name" value="MULE"/>
    <property type="match status" value="1"/>
</dbReference>
<dbReference type="EMBL" id="DF973256">
    <property type="protein sequence ID" value="GAU22870.1"/>
    <property type="molecule type" value="Genomic_DNA"/>
</dbReference>
<gene>
    <name evidence="2" type="ORF">TSUD_376810</name>
</gene>
<name>A0A2Z6MHN3_TRISU</name>
<dbReference type="InterPro" id="IPR052579">
    <property type="entry name" value="Zinc_finger_SWIM"/>
</dbReference>
<dbReference type="InterPro" id="IPR014842">
    <property type="entry name" value="AFT"/>
</dbReference>
<accession>A0A2Z6MHN3</accession>
<protein>
    <recommendedName>
        <fullName evidence="1">MULE transposase domain-containing protein</fullName>
    </recommendedName>
</protein>
<dbReference type="GO" id="GO:0010106">
    <property type="term" value="P:cellular response to iron ion starvation"/>
    <property type="evidence" value="ECO:0007669"/>
    <property type="project" value="InterPro"/>
</dbReference>
<feature type="domain" description="MULE transposase" evidence="1">
    <location>
        <begin position="254"/>
        <end position="350"/>
    </location>
</feature>
<dbReference type="PANTHER" id="PTHR31569:SF4">
    <property type="entry name" value="SWIM-TYPE DOMAIN-CONTAINING PROTEIN"/>
    <property type="match status" value="1"/>
</dbReference>
<evidence type="ECO:0000259" key="1">
    <source>
        <dbReference type="Pfam" id="PF10551"/>
    </source>
</evidence>
<dbReference type="InterPro" id="IPR018289">
    <property type="entry name" value="MULE_transposase_dom"/>
</dbReference>
<evidence type="ECO:0000313" key="2">
    <source>
        <dbReference type="EMBL" id="GAU22870.1"/>
    </source>
</evidence>